<proteinExistence type="predicted"/>
<protein>
    <submittedName>
        <fullName evidence="1">DUF1894 domain-containing protein</fullName>
    </submittedName>
</protein>
<dbReference type="AlphaFoldDB" id="A0A7K4HKK6"/>
<organism evidence="1 2">
    <name type="scientific">Methanofollis tationis</name>
    <dbReference type="NCBI Taxonomy" id="81417"/>
    <lineage>
        <taxon>Archaea</taxon>
        <taxon>Methanobacteriati</taxon>
        <taxon>Methanobacteriota</taxon>
        <taxon>Stenosarchaea group</taxon>
        <taxon>Methanomicrobia</taxon>
        <taxon>Methanomicrobiales</taxon>
        <taxon>Methanomicrobiaceae</taxon>
        <taxon>Methanofollis</taxon>
    </lineage>
</organism>
<keyword evidence="2" id="KW-1185">Reference proteome</keyword>
<evidence type="ECO:0000313" key="1">
    <source>
        <dbReference type="EMBL" id="NVO65806.1"/>
    </source>
</evidence>
<dbReference type="InterPro" id="IPR012031">
    <property type="entry name" value="MTH0776-like"/>
</dbReference>
<dbReference type="RefSeq" id="WP_176787359.1">
    <property type="nucleotide sequence ID" value="NZ_JABXWR010000001.1"/>
</dbReference>
<accession>A0A7K4HKK6</accession>
<dbReference type="Proteomes" id="UP000570823">
    <property type="component" value="Unassembled WGS sequence"/>
</dbReference>
<name>A0A7K4HKK6_9EURY</name>
<reference evidence="1 2" key="1">
    <citation type="submission" date="2020-06" db="EMBL/GenBank/DDBJ databases">
        <title>Methanofollis fontis sp. nov., a methanogen isolated from marine sediments near a cold seep at Four-Way Closure Ridge offshore southwestern Taiwan.</title>
        <authorList>
            <person name="Chen S.-C."/>
            <person name="Teng N.-H."/>
            <person name="Lin Y.-S."/>
            <person name="Lai M.-C."/>
            <person name="Chen H.-H."/>
            <person name="Wang C.-C."/>
        </authorList>
    </citation>
    <scope>NUCLEOTIDE SEQUENCE [LARGE SCALE GENOMIC DNA]</scope>
    <source>
        <strain evidence="1 2">DSM 2702</strain>
    </source>
</reference>
<comment type="caution">
    <text evidence="1">The sequence shown here is derived from an EMBL/GenBank/DDBJ whole genome shotgun (WGS) entry which is preliminary data.</text>
</comment>
<gene>
    <name evidence="1" type="ORF">HWN36_00370</name>
</gene>
<dbReference type="EMBL" id="JABXWR010000001">
    <property type="protein sequence ID" value="NVO65806.1"/>
    <property type="molecule type" value="Genomic_DNA"/>
</dbReference>
<dbReference type="Pfam" id="PF08979">
    <property type="entry name" value="DUF1894"/>
    <property type="match status" value="1"/>
</dbReference>
<sequence length="102" mass="11429">MADMGKPHCIKRIPARTLIKDISPAEANEYIRARAKENYEMPPDYAIRDVVVLGKSPMVVGVLVRKQKILFPFTRPCFGTAVMEMDARPGEIEKIRADLGEG</sequence>
<dbReference type="OrthoDB" id="109565at2157"/>
<evidence type="ECO:0000313" key="2">
    <source>
        <dbReference type="Proteomes" id="UP000570823"/>
    </source>
</evidence>